<evidence type="ECO:0000313" key="2">
    <source>
        <dbReference type="Proteomes" id="UP001595075"/>
    </source>
</evidence>
<gene>
    <name evidence="1" type="ORF">VTL71DRAFT_13567</name>
</gene>
<name>A0ABR4CKQ2_9HELO</name>
<accession>A0ABR4CKQ2</accession>
<reference evidence="1 2" key="1">
    <citation type="journal article" date="2024" name="Commun. Biol.">
        <title>Comparative genomic analysis of thermophilic fungi reveals convergent evolutionary adaptations and gene losses.</title>
        <authorList>
            <person name="Steindorff A.S."/>
            <person name="Aguilar-Pontes M.V."/>
            <person name="Robinson A.J."/>
            <person name="Andreopoulos B."/>
            <person name="LaButti K."/>
            <person name="Kuo A."/>
            <person name="Mondo S."/>
            <person name="Riley R."/>
            <person name="Otillar R."/>
            <person name="Haridas S."/>
            <person name="Lipzen A."/>
            <person name="Grimwood J."/>
            <person name="Schmutz J."/>
            <person name="Clum A."/>
            <person name="Reid I.D."/>
            <person name="Moisan M.C."/>
            <person name="Butler G."/>
            <person name="Nguyen T.T.M."/>
            <person name="Dewar K."/>
            <person name="Conant G."/>
            <person name="Drula E."/>
            <person name="Henrissat B."/>
            <person name="Hansel C."/>
            <person name="Singer S."/>
            <person name="Hutchinson M.I."/>
            <person name="de Vries R.P."/>
            <person name="Natvig D.O."/>
            <person name="Powell A.J."/>
            <person name="Tsang A."/>
            <person name="Grigoriev I.V."/>
        </authorList>
    </citation>
    <scope>NUCLEOTIDE SEQUENCE [LARGE SCALE GENOMIC DNA]</scope>
    <source>
        <strain evidence="1 2">CBS 494.80</strain>
    </source>
</reference>
<comment type="caution">
    <text evidence="1">The sequence shown here is derived from an EMBL/GenBank/DDBJ whole genome shotgun (WGS) entry which is preliminary data.</text>
</comment>
<dbReference type="Proteomes" id="UP001595075">
    <property type="component" value="Unassembled WGS sequence"/>
</dbReference>
<organism evidence="1 2">
    <name type="scientific">Oculimacula yallundae</name>
    <dbReference type="NCBI Taxonomy" id="86028"/>
    <lineage>
        <taxon>Eukaryota</taxon>
        <taxon>Fungi</taxon>
        <taxon>Dikarya</taxon>
        <taxon>Ascomycota</taxon>
        <taxon>Pezizomycotina</taxon>
        <taxon>Leotiomycetes</taxon>
        <taxon>Helotiales</taxon>
        <taxon>Ploettnerulaceae</taxon>
        <taxon>Oculimacula</taxon>
    </lineage>
</organism>
<dbReference type="EMBL" id="JAZHXI010000006">
    <property type="protein sequence ID" value="KAL2070541.1"/>
    <property type="molecule type" value="Genomic_DNA"/>
</dbReference>
<keyword evidence="2" id="KW-1185">Reference proteome</keyword>
<evidence type="ECO:0000313" key="1">
    <source>
        <dbReference type="EMBL" id="KAL2070541.1"/>
    </source>
</evidence>
<protein>
    <submittedName>
        <fullName evidence="1">Uncharacterized protein</fullName>
    </submittedName>
</protein>
<sequence>MNTISSPSDLGYYCTIILQQYNSRYIDPDDLERMALALDGLDVRSLVTLAWLGSARWHPPDGYSTEVGLHCFIVAIDIGSFPFVYPFSRLHSTLANFLTFIHTLAVIWRRRFSHDLDPYLPLRYPGDSESTVLHYNTSCNIKNCIAHYKQIRIQAIDHPHHK</sequence>
<proteinExistence type="predicted"/>